<comment type="caution">
    <text evidence="2">The sequence shown here is derived from an EMBL/GenBank/DDBJ whole genome shotgun (WGS) entry which is preliminary data.</text>
</comment>
<evidence type="ECO:0000256" key="1">
    <source>
        <dbReference type="SAM" id="SignalP"/>
    </source>
</evidence>
<dbReference type="Proteomes" id="UP000325081">
    <property type="component" value="Unassembled WGS sequence"/>
</dbReference>
<proteinExistence type="predicted"/>
<protein>
    <submittedName>
        <fullName evidence="2">Cobalt transport protein CbiN</fullName>
    </submittedName>
</protein>
<evidence type="ECO:0000313" key="3">
    <source>
        <dbReference type="Proteomes" id="UP000325081"/>
    </source>
</evidence>
<organism evidence="2 3">
    <name type="scientific">Striga asiatica</name>
    <name type="common">Asiatic witchweed</name>
    <name type="synonym">Buchnera asiatica</name>
    <dbReference type="NCBI Taxonomy" id="4170"/>
    <lineage>
        <taxon>Eukaryota</taxon>
        <taxon>Viridiplantae</taxon>
        <taxon>Streptophyta</taxon>
        <taxon>Embryophyta</taxon>
        <taxon>Tracheophyta</taxon>
        <taxon>Spermatophyta</taxon>
        <taxon>Magnoliopsida</taxon>
        <taxon>eudicotyledons</taxon>
        <taxon>Gunneridae</taxon>
        <taxon>Pentapetalae</taxon>
        <taxon>asterids</taxon>
        <taxon>lamiids</taxon>
        <taxon>Lamiales</taxon>
        <taxon>Orobanchaceae</taxon>
        <taxon>Buchnereae</taxon>
        <taxon>Striga</taxon>
    </lineage>
</organism>
<gene>
    <name evidence="2" type="ORF">STAS_16676</name>
</gene>
<name>A0A5A7Q4D0_STRAF</name>
<dbReference type="AlphaFoldDB" id="A0A5A7Q4D0"/>
<dbReference type="EMBL" id="BKCP01005805">
    <property type="protein sequence ID" value="GER40030.1"/>
    <property type="molecule type" value="Genomic_DNA"/>
</dbReference>
<keyword evidence="3" id="KW-1185">Reference proteome</keyword>
<sequence length="107" mass="11435">MDFLGLVLVLLALETEHSPWLPPLFSLISGVVERRLYQLSDQVNSAPTTTAPITPFNLATNSTGFPKDGLVVVGVDGVAGIPNLHMVAVDTLAVLVELSQMSRLQIP</sequence>
<accession>A0A5A7Q4D0</accession>
<feature type="chain" id="PRO_5022979466" evidence="1">
    <location>
        <begin position="18"/>
        <end position="107"/>
    </location>
</feature>
<feature type="signal peptide" evidence="1">
    <location>
        <begin position="1"/>
        <end position="17"/>
    </location>
</feature>
<evidence type="ECO:0000313" key="2">
    <source>
        <dbReference type="EMBL" id="GER40030.1"/>
    </source>
</evidence>
<keyword evidence="1" id="KW-0732">Signal</keyword>
<reference evidence="3" key="1">
    <citation type="journal article" date="2019" name="Curr. Biol.">
        <title>Genome Sequence of Striga asiatica Provides Insight into the Evolution of Plant Parasitism.</title>
        <authorList>
            <person name="Yoshida S."/>
            <person name="Kim S."/>
            <person name="Wafula E.K."/>
            <person name="Tanskanen J."/>
            <person name="Kim Y.M."/>
            <person name="Honaas L."/>
            <person name="Yang Z."/>
            <person name="Spallek T."/>
            <person name="Conn C.E."/>
            <person name="Ichihashi Y."/>
            <person name="Cheong K."/>
            <person name="Cui S."/>
            <person name="Der J.P."/>
            <person name="Gundlach H."/>
            <person name="Jiao Y."/>
            <person name="Hori C."/>
            <person name="Ishida J.K."/>
            <person name="Kasahara H."/>
            <person name="Kiba T."/>
            <person name="Kim M.S."/>
            <person name="Koo N."/>
            <person name="Laohavisit A."/>
            <person name="Lee Y.H."/>
            <person name="Lumba S."/>
            <person name="McCourt P."/>
            <person name="Mortimer J.C."/>
            <person name="Mutuku J.M."/>
            <person name="Nomura T."/>
            <person name="Sasaki-Sekimoto Y."/>
            <person name="Seto Y."/>
            <person name="Wang Y."/>
            <person name="Wakatake T."/>
            <person name="Sakakibara H."/>
            <person name="Demura T."/>
            <person name="Yamaguchi S."/>
            <person name="Yoneyama K."/>
            <person name="Manabe R.I."/>
            <person name="Nelson D.C."/>
            <person name="Schulman A.H."/>
            <person name="Timko M.P."/>
            <person name="dePamphilis C.W."/>
            <person name="Choi D."/>
            <person name="Shirasu K."/>
        </authorList>
    </citation>
    <scope>NUCLEOTIDE SEQUENCE [LARGE SCALE GENOMIC DNA]</scope>
    <source>
        <strain evidence="3">cv. UVA1</strain>
    </source>
</reference>